<organism evidence="3 4">
    <name type="scientific">Perkinsus chesapeaki</name>
    <name type="common">Clam parasite</name>
    <name type="synonym">Perkinsus andrewsi</name>
    <dbReference type="NCBI Taxonomy" id="330153"/>
    <lineage>
        <taxon>Eukaryota</taxon>
        <taxon>Sar</taxon>
        <taxon>Alveolata</taxon>
        <taxon>Perkinsozoa</taxon>
        <taxon>Perkinsea</taxon>
        <taxon>Perkinsida</taxon>
        <taxon>Perkinsidae</taxon>
        <taxon>Perkinsus</taxon>
    </lineage>
</organism>
<proteinExistence type="predicted"/>
<dbReference type="EMBL" id="JAAPAO010000021">
    <property type="protein sequence ID" value="KAF4677080.1"/>
    <property type="molecule type" value="Genomic_DNA"/>
</dbReference>
<reference evidence="3 4" key="1">
    <citation type="submission" date="2020-04" db="EMBL/GenBank/DDBJ databases">
        <title>Perkinsus chesapeaki whole genome sequence.</title>
        <authorList>
            <person name="Bogema D.R."/>
        </authorList>
    </citation>
    <scope>NUCLEOTIDE SEQUENCE [LARGE SCALE GENOMIC DNA]</scope>
    <source>
        <strain evidence="3">ATCC PRA-425</strain>
    </source>
</reference>
<sequence length="708" mass="77108">MEDLSCLHRSCRIALAHREAQLLRKLEATSSQRQRVLMRAMTDLARQCRQRTLALAIERWHFAVVQEKQRRVTTVRSALCGWYRLVLTGRKQARGRDAGVLLGLLARLLRHRLQGVLYIWSQAATLRCIAVQTNCLLQRQASSQTPAAVMVSVAMQTLSLFRGEVGCQTPRVTVVHREAQTRPHLRPSRMTQTRLVSRVAGTQTGVRRLVSAGTNTDGRMVTTDEAAIQTIRVASREGGTQVELELIDGHTQTAASSVLSLAVQTEGAGQEWAGTDAETQTGNDTALAARGMQTMAEQAHIGAGGDGPNLVDAITSPVGTSEMVPVGVDKGVQTDLLRDDMAAVSKVSAQNREVETVSIGSIDWGDVPSSATRASSIGLSSEVERVPPVPHGPDVEPSVASVNGEPARTASVVSLPARYRGLAQSDGAASSTPPHTVAMQTSPWAAEVAEARSRETQTAAVGSGSDVGTQTEEVPFSDRLAMGLRFVGSPLMSRMRYGLKMLVAHRLVWDNKELANLVVSLQRRLDTSGEALRDRDAEISRLRLGMAANAETEEHTGAEMCELRNKCAELERRCTGMAILETQYRELEGRCEALFEDNVKLAGSLEKALERVKQAETAEKRVEELQIMLAYKRDKAKEETLSPTNEGSLDDSTAEGIQEQLDAYMELLVDLTNKLDKSEEERKAKEEALDELKGRYELLLAGRSSTGG</sequence>
<protein>
    <submittedName>
        <fullName evidence="3">Uncharacterized protein</fullName>
    </submittedName>
</protein>
<feature type="compositionally biased region" description="Polar residues" evidence="2">
    <location>
        <begin position="456"/>
        <end position="471"/>
    </location>
</feature>
<evidence type="ECO:0000313" key="4">
    <source>
        <dbReference type="Proteomes" id="UP000591131"/>
    </source>
</evidence>
<comment type="caution">
    <text evidence="3">The sequence shown here is derived from an EMBL/GenBank/DDBJ whole genome shotgun (WGS) entry which is preliminary data.</text>
</comment>
<keyword evidence="4" id="KW-1185">Reference proteome</keyword>
<evidence type="ECO:0000256" key="1">
    <source>
        <dbReference type="SAM" id="Coils"/>
    </source>
</evidence>
<gene>
    <name evidence="3" type="ORF">FOL47_003531</name>
</gene>
<keyword evidence="1" id="KW-0175">Coiled coil</keyword>
<evidence type="ECO:0000256" key="2">
    <source>
        <dbReference type="SAM" id="MobiDB-lite"/>
    </source>
</evidence>
<evidence type="ECO:0000313" key="3">
    <source>
        <dbReference type="EMBL" id="KAF4677080.1"/>
    </source>
</evidence>
<dbReference type="AlphaFoldDB" id="A0A7J6N0X4"/>
<feature type="coiled-coil region" evidence="1">
    <location>
        <begin position="577"/>
        <end position="695"/>
    </location>
</feature>
<feature type="compositionally biased region" description="Polar residues" evidence="2">
    <location>
        <begin position="427"/>
        <end position="443"/>
    </location>
</feature>
<name>A0A7J6N0X4_PERCH</name>
<feature type="region of interest" description="Disordered" evidence="2">
    <location>
        <begin position="424"/>
        <end position="471"/>
    </location>
</feature>
<dbReference type="OrthoDB" id="448340at2759"/>
<dbReference type="Proteomes" id="UP000591131">
    <property type="component" value="Unassembled WGS sequence"/>
</dbReference>
<accession>A0A7J6N0X4</accession>